<dbReference type="InterPro" id="IPR020946">
    <property type="entry name" value="Flavin_mOase-like"/>
</dbReference>
<dbReference type="PANTHER" id="PTHR43872">
    <property type="entry name" value="MONOOXYGENASE, PUTATIVE (AFU_ORTHOLOGUE AFUA_8G02570)-RELATED"/>
    <property type="match status" value="1"/>
</dbReference>
<dbReference type="SUPFAM" id="SSF51905">
    <property type="entry name" value="FAD/NAD(P)-binding domain"/>
    <property type="match status" value="1"/>
</dbReference>
<dbReference type="GO" id="GO:0016491">
    <property type="term" value="F:oxidoreductase activity"/>
    <property type="evidence" value="ECO:0007669"/>
    <property type="project" value="UniProtKB-KW"/>
</dbReference>
<evidence type="ECO:0000313" key="7">
    <source>
        <dbReference type="EMBL" id="MEE2526604.1"/>
    </source>
</evidence>
<dbReference type="EMBL" id="JAZDRP010000005">
    <property type="protein sequence ID" value="MEE2526604.1"/>
    <property type="molecule type" value="Genomic_DNA"/>
</dbReference>
<evidence type="ECO:0000313" key="8">
    <source>
        <dbReference type="Proteomes" id="UP001354971"/>
    </source>
</evidence>
<reference evidence="7 8" key="1">
    <citation type="submission" date="2024-01" db="EMBL/GenBank/DDBJ databases">
        <title>Hyphobacterium bacterium isolated from marine sediment.</title>
        <authorList>
            <person name="Zhao S."/>
        </authorList>
    </citation>
    <scope>NUCLEOTIDE SEQUENCE [LARGE SCALE GENOMIC DNA]</scope>
    <source>
        <strain evidence="8">HN65</strain>
    </source>
</reference>
<dbReference type="InterPro" id="IPR051820">
    <property type="entry name" value="FAD-binding_MO"/>
</dbReference>
<evidence type="ECO:0000256" key="2">
    <source>
        <dbReference type="ARBA" id="ARBA00010139"/>
    </source>
</evidence>
<dbReference type="Pfam" id="PF00743">
    <property type="entry name" value="FMO-like"/>
    <property type="match status" value="1"/>
</dbReference>
<keyword evidence="5 7" id="KW-0560">Oxidoreductase</keyword>
<comment type="cofactor">
    <cofactor evidence="1">
        <name>FAD</name>
        <dbReference type="ChEBI" id="CHEBI:57692"/>
    </cofactor>
</comment>
<dbReference type="InterPro" id="IPR036188">
    <property type="entry name" value="FAD/NAD-bd_sf"/>
</dbReference>
<comment type="similarity">
    <text evidence="2">Belongs to the FAD-binding monooxygenase family.</text>
</comment>
<protein>
    <submittedName>
        <fullName evidence="7">NAD(P)/FAD-dependent oxidoreductase</fullName>
        <ecNumber evidence="7">1.14.13.-</ecNumber>
    </submittedName>
</protein>
<evidence type="ECO:0000256" key="1">
    <source>
        <dbReference type="ARBA" id="ARBA00001974"/>
    </source>
</evidence>
<keyword evidence="6" id="KW-0503">Monooxygenase</keyword>
<accession>A0ABU7LTC8</accession>
<evidence type="ECO:0000256" key="4">
    <source>
        <dbReference type="ARBA" id="ARBA00022827"/>
    </source>
</evidence>
<dbReference type="EC" id="1.14.13.-" evidence="7"/>
<evidence type="ECO:0000256" key="5">
    <source>
        <dbReference type="ARBA" id="ARBA00023002"/>
    </source>
</evidence>
<dbReference type="PANTHER" id="PTHR43872:SF1">
    <property type="entry name" value="MONOOXYGENASE, PUTATIVE (AFU_ORTHOLOGUE AFUA_8G02570)-RELATED"/>
    <property type="match status" value="1"/>
</dbReference>
<sequence length="496" mass="55687">MAESEVDVLIVGAGVSGIGMAHHLLERCPGKTYRILEAREQIGGTWDLFRYPGIRSDSDMYTFGYAFKPWVDGKVFADGPSIRNYVTETARDDGMFDHLRFGRKAVAASWNSETARWTVKAKGPEGVEEHVARFLFLASGYYRYDQGYLPEFEGVENFKGDFIHPQKWDENYDYSGKKIVIIGSGATAVTLLPSMADKAEHVTMLQRSPTYIAARPTVDRTANFLRKVLPAKMAYAITRYKNILQTIFIFQMAQRFPDMVKKAVLKQAQEALGPDVDVNKHFSPAYKPWDQRFCAAPDGDFFTPIREGKASVVTDHIDHFTGTGIQLKSGEHLEADLIIPATGLNLQLMGGIILNVDGELVDPPDHVVYRGMMVSDIPNMAMAFGYTNASWTLKIDLTCERVCRTLKHLDRTGTDYAVPVPDPDMPREPLRLLDSGYFQRARHTLPAQGPKAPWQVHMNYFADMMAIRFGRIDDGAMQFRHAGPVSKETPVREAAE</sequence>
<evidence type="ECO:0000256" key="3">
    <source>
        <dbReference type="ARBA" id="ARBA00022630"/>
    </source>
</evidence>
<evidence type="ECO:0000256" key="6">
    <source>
        <dbReference type="ARBA" id="ARBA00023033"/>
    </source>
</evidence>
<comment type="caution">
    <text evidence="7">The sequence shown here is derived from an EMBL/GenBank/DDBJ whole genome shotgun (WGS) entry which is preliminary data.</text>
</comment>
<name>A0ABU7LTC8_9PROT</name>
<organism evidence="7 8">
    <name type="scientific">Hyphobacterium lacteum</name>
    <dbReference type="NCBI Taxonomy" id="3116575"/>
    <lineage>
        <taxon>Bacteria</taxon>
        <taxon>Pseudomonadati</taxon>
        <taxon>Pseudomonadota</taxon>
        <taxon>Alphaproteobacteria</taxon>
        <taxon>Maricaulales</taxon>
        <taxon>Maricaulaceae</taxon>
        <taxon>Hyphobacterium</taxon>
    </lineage>
</organism>
<gene>
    <name evidence="7" type="ORF">V0U79_09515</name>
</gene>
<proteinExistence type="inferred from homology"/>
<dbReference type="Proteomes" id="UP001354971">
    <property type="component" value="Unassembled WGS sequence"/>
</dbReference>
<keyword evidence="3" id="KW-0285">Flavoprotein</keyword>
<keyword evidence="8" id="KW-1185">Reference proteome</keyword>
<dbReference type="Gene3D" id="3.50.50.60">
    <property type="entry name" value="FAD/NAD(P)-binding domain"/>
    <property type="match status" value="1"/>
</dbReference>
<keyword evidence="4" id="KW-0274">FAD</keyword>
<dbReference type="RefSeq" id="WP_330199267.1">
    <property type="nucleotide sequence ID" value="NZ_JAZDRP010000005.1"/>
</dbReference>